<dbReference type="KEGG" id="chyd:H4K34_12750"/>
<evidence type="ECO:0000256" key="3">
    <source>
        <dbReference type="ARBA" id="ARBA00023163"/>
    </source>
</evidence>
<keyword evidence="6" id="KW-1185">Reference proteome</keyword>
<evidence type="ECO:0000256" key="2">
    <source>
        <dbReference type="ARBA" id="ARBA00023125"/>
    </source>
</evidence>
<dbReference type="Pfam" id="PF12833">
    <property type="entry name" value="HTH_18"/>
    <property type="match status" value="1"/>
</dbReference>
<protein>
    <submittedName>
        <fullName evidence="5">AraC family transcriptional regulator</fullName>
    </submittedName>
</protein>
<organism evidence="5 6">
    <name type="scientific">Croceimicrobium hydrocarbonivorans</name>
    <dbReference type="NCBI Taxonomy" id="2761580"/>
    <lineage>
        <taxon>Bacteria</taxon>
        <taxon>Pseudomonadati</taxon>
        <taxon>Bacteroidota</taxon>
        <taxon>Flavobacteriia</taxon>
        <taxon>Flavobacteriales</taxon>
        <taxon>Owenweeksiaceae</taxon>
        <taxon>Croceimicrobium</taxon>
    </lineage>
</organism>
<dbReference type="InterPro" id="IPR009057">
    <property type="entry name" value="Homeodomain-like_sf"/>
</dbReference>
<keyword evidence="1" id="KW-0805">Transcription regulation</keyword>
<name>A0A7H0VBZ1_9FLAO</name>
<dbReference type="InterPro" id="IPR020449">
    <property type="entry name" value="Tscrpt_reg_AraC-type_HTH"/>
</dbReference>
<dbReference type="PROSITE" id="PS01124">
    <property type="entry name" value="HTH_ARAC_FAMILY_2"/>
    <property type="match status" value="1"/>
</dbReference>
<dbReference type="EMBL" id="CP060139">
    <property type="protein sequence ID" value="QNR23239.1"/>
    <property type="molecule type" value="Genomic_DNA"/>
</dbReference>
<dbReference type="PRINTS" id="PR00032">
    <property type="entry name" value="HTHARAC"/>
</dbReference>
<feature type="domain" description="HTH araC/xylS-type" evidence="4">
    <location>
        <begin position="205"/>
        <end position="303"/>
    </location>
</feature>
<dbReference type="SMART" id="SM00342">
    <property type="entry name" value="HTH_ARAC"/>
    <property type="match status" value="1"/>
</dbReference>
<evidence type="ECO:0000259" key="4">
    <source>
        <dbReference type="PROSITE" id="PS01124"/>
    </source>
</evidence>
<sequence>MPNYLQQPSLTQSRDLKSLVENRTTYSHNQFELNVFETHLKAHEVELQFQDFVFTSMFRGKKVMHLEGKGAFDYLPGESVIIAPGEKMVIDFPEACEENPTQCLAIEIGDDLISKTADLLNEKFNKPQACGDWSLDMKIHHLLNGEDLANALNRLVHLSVNEQAKLKDALLDLAMQEMIIRLMQTQARSLLIRDYKRSSVSNPMSAAVEYLSQHLTESIAMKDIAAKACMSRAKFFAKFKEMYGETPARFLQRLRLEKARQLLLNTEASISEVAMSCGFENLSHFTTAFKKETGQTPGQYRKVDWAS</sequence>
<keyword evidence="3" id="KW-0804">Transcription</keyword>
<dbReference type="PANTHER" id="PTHR46796">
    <property type="entry name" value="HTH-TYPE TRANSCRIPTIONAL ACTIVATOR RHAS-RELATED"/>
    <property type="match status" value="1"/>
</dbReference>
<reference evidence="5 6" key="1">
    <citation type="submission" date="2020-08" db="EMBL/GenBank/DDBJ databases">
        <title>Croceimicrobium hydrocarbonivorans gen. nov., sp. nov., a novel marine bacterium isolated from a bacterial consortium that degrades polyethylene terephthalate.</title>
        <authorList>
            <person name="Liu R."/>
        </authorList>
    </citation>
    <scope>NUCLEOTIDE SEQUENCE [LARGE SCALE GENOMIC DNA]</scope>
    <source>
        <strain evidence="5 6">A20-9</strain>
    </source>
</reference>
<dbReference type="RefSeq" id="WP_210757769.1">
    <property type="nucleotide sequence ID" value="NZ_CP060139.1"/>
</dbReference>
<dbReference type="Proteomes" id="UP000516305">
    <property type="component" value="Chromosome"/>
</dbReference>
<dbReference type="InterPro" id="IPR018062">
    <property type="entry name" value="HTH_AraC-typ_CS"/>
</dbReference>
<dbReference type="AlphaFoldDB" id="A0A7H0VBZ1"/>
<dbReference type="InterPro" id="IPR009594">
    <property type="entry name" value="Tscrpt_reg_HTH_AraC_N"/>
</dbReference>
<accession>A0A7H0VBZ1</accession>
<evidence type="ECO:0000313" key="5">
    <source>
        <dbReference type="EMBL" id="QNR23239.1"/>
    </source>
</evidence>
<dbReference type="SUPFAM" id="SSF46689">
    <property type="entry name" value="Homeodomain-like"/>
    <property type="match status" value="2"/>
</dbReference>
<dbReference type="InterPro" id="IPR050204">
    <property type="entry name" value="AraC_XylS_family_regulators"/>
</dbReference>
<dbReference type="GO" id="GO:0043565">
    <property type="term" value="F:sequence-specific DNA binding"/>
    <property type="evidence" value="ECO:0007669"/>
    <property type="project" value="InterPro"/>
</dbReference>
<proteinExistence type="predicted"/>
<dbReference type="Gene3D" id="1.10.10.60">
    <property type="entry name" value="Homeodomain-like"/>
    <property type="match status" value="2"/>
</dbReference>
<evidence type="ECO:0000256" key="1">
    <source>
        <dbReference type="ARBA" id="ARBA00023015"/>
    </source>
</evidence>
<dbReference type="GO" id="GO:0003700">
    <property type="term" value="F:DNA-binding transcription factor activity"/>
    <property type="evidence" value="ECO:0007669"/>
    <property type="project" value="InterPro"/>
</dbReference>
<keyword evidence="2" id="KW-0238">DNA-binding</keyword>
<dbReference type="Pfam" id="PF06719">
    <property type="entry name" value="AraC_N"/>
    <property type="match status" value="1"/>
</dbReference>
<dbReference type="InterPro" id="IPR018060">
    <property type="entry name" value="HTH_AraC"/>
</dbReference>
<gene>
    <name evidence="5" type="ORF">H4K34_12750</name>
</gene>
<dbReference type="PROSITE" id="PS00041">
    <property type="entry name" value="HTH_ARAC_FAMILY_1"/>
    <property type="match status" value="1"/>
</dbReference>
<evidence type="ECO:0000313" key="6">
    <source>
        <dbReference type="Proteomes" id="UP000516305"/>
    </source>
</evidence>